<evidence type="ECO:0000313" key="2">
    <source>
        <dbReference type="Proteomes" id="UP000796761"/>
    </source>
</evidence>
<accession>A0A8K1GAQ8</accession>
<dbReference type="AlphaFoldDB" id="A0A8K1GAQ8"/>
<evidence type="ECO:0000313" key="1">
    <source>
        <dbReference type="EMBL" id="TRZ14937.1"/>
    </source>
</evidence>
<protein>
    <submittedName>
        <fullName evidence="1">Uncharacterized protein</fullName>
    </submittedName>
</protein>
<proteinExistence type="predicted"/>
<feature type="non-terminal residue" evidence="1">
    <location>
        <position position="61"/>
    </location>
</feature>
<feature type="non-terminal residue" evidence="1">
    <location>
        <position position="1"/>
    </location>
</feature>
<organism evidence="1 2">
    <name type="scientific">Zosterops borbonicus</name>
    <dbReference type="NCBI Taxonomy" id="364589"/>
    <lineage>
        <taxon>Eukaryota</taxon>
        <taxon>Metazoa</taxon>
        <taxon>Chordata</taxon>
        <taxon>Craniata</taxon>
        <taxon>Vertebrata</taxon>
        <taxon>Euteleostomi</taxon>
        <taxon>Archelosauria</taxon>
        <taxon>Archosauria</taxon>
        <taxon>Dinosauria</taxon>
        <taxon>Saurischia</taxon>
        <taxon>Theropoda</taxon>
        <taxon>Coelurosauria</taxon>
        <taxon>Aves</taxon>
        <taxon>Neognathae</taxon>
        <taxon>Neoaves</taxon>
        <taxon>Telluraves</taxon>
        <taxon>Australaves</taxon>
        <taxon>Passeriformes</taxon>
        <taxon>Sylvioidea</taxon>
        <taxon>Zosteropidae</taxon>
        <taxon>Zosterops</taxon>
    </lineage>
</organism>
<dbReference type="EMBL" id="SWJQ01000396">
    <property type="protein sequence ID" value="TRZ14937.1"/>
    <property type="molecule type" value="Genomic_DNA"/>
</dbReference>
<keyword evidence="2" id="KW-1185">Reference proteome</keyword>
<comment type="caution">
    <text evidence="1">The sequence shown here is derived from an EMBL/GenBank/DDBJ whole genome shotgun (WGS) entry which is preliminary data.</text>
</comment>
<gene>
    <name evidence="1" type="ORF">HGM15179_012155</name>
</gene>
<reference evidence="1" key="1">
    <citation type="submission" date="2019-04" db="EMBL/GenBank/DDBJ databases">
        <title>Genome assembly of Zosterops borbonicus 15179.</title>
        <authorList>
            <person name="Leroy T."/>
            <person name="Anselmetti Y."/>
            <person name="Tilak M.-K."/>
            <person name="Nabholz B."/>
        </authorList>
    </citation>
    <scope>NUCLEOTIDE SEQUENCE</scope>
    <source>
        <strain evidence="1">HGM_15179</strain>
        <tissue evidence="1">Muscle</tissue>
    </source>
</reference>
<sequence>FPFRAVEVLSCDITLHRGKLESPARCFTPLTSQLWQRFDPSPPRRLDQDVMVCSDADNISQ</sequence>
<dbReference type="Proteomes" id="UP000796761">
    <property type="component" value="Unassembled WGS sequence"/>
</dbReference>
<name>A0A8K1GAQ8_9PASS</name>